<comment type="caution">
    <text evidence="4">The sequence shown here is derived from an EMBL/GenBank/DDBJ whole genome shotgun (WGS) entry which is preliminary data.</text>
</comment>
<dbReference type="PANTHER" id="PTHR12151:SF25">
    <property type="entry name" value="LINALOOL DEHYDRATASE_ISOMERASE DOMAIN-CONTAINING PROTEIN"/>
    <property type="match status" value="1"/>
</dbReference>
<evidence type="ECO:0000256" key="1">
    <source>
        <dbReference type="ARBA" id="ARBA00010996"/>
    </source>
</evidence>
<dbReference type="PROSITE" id="PS51257">
    <property type="entry name" value="PROKAR_LIPOPROTEIN"/>
    <property type="match status" value="1"/>
</dbReference>
<evidence type="ECO:0000313" key="4">
    <source>
        <dbReference type="EMBL" id="KKN42086.1"/>
    </source>
</evidence>
<accession>A0A0F9SZ55</accession>
<dbReference type="CDD" id="cd02968">
    <property type="entry name" value="SCO"/>
    <property type="match status" value="1"/>
</dbReference>
<dbReference type="Gene3D" id="3.40.30.10">
    <property type="entry name" value="Glutaredoxin"/>
    <property type="match status" value="1"/>
</dbReference>
<dbReference type="PANTHER" id="PTHR12151">
    <property type="entry name" value="ELECTRON TRANSPORT PROTIN SCO1/SENC FAMILY MEMBER"/>
    <property type="match status" value="1"/>
</dbReference>
<name>A0A0F9SZ55_9ZZZZ</name>
<evidence type="ECO:0000259" key="3">
    <source>
        <dbReference type="PROSITE" id="PS51352"/>
    </source>
</evidence>
<dbReference type="InterPro" id="IPR003782">
    <property type="entry name" value="SCO1/SenC"/>
</dbReference>
<reference evidence="4" key="1">
    <citation type="journal article" date="2015" name="Nature">
        <title>Complex archaea that bridge the gap between prokaryotes and eukaryotes.</title>
        <authorList>
            <person name="Spang A."/>
            <person name="Saw J.H."/>
            <person name="Jorgensen S.L."/>
            <person name="Zaremba-Niedzwiedzka K."/>
            <person name="Martijn J."/>
            <person name="Lind A.E."/>
            <person name="van Eijk R."/>
            <person name="Schleper C."/>
            <person name="Guy L."/>
            <person name="Ettema T.J."/>
        </authorList>
    </citation>
    <scope>NUCLEOTIDE SEQUENCE</scope>
</reference>
<organism evidence="4">
    <name type="scientific">marine sediment metagenome</name>
    <dbReference type="NCBI Taxonomy" id="412755"/>
    <lineage>
        <taxon>unclassified sequences</taxon>
        <taxon>metagenomes</taxon>
        <taxon>ecological metagenomes</taxon>
    </lineage>
</organism>
<dbReference type="InterPro" id="IPR036249">
    <property type="entry name" value="Thioredoxin-like_sf"/>
</dbReference>
<dbReference type="InterPro" id="IPR013766">
    <property type="entry name" value="Thioredoxin_domain"/>
</dbReference>
<proteinExistence type="inferred from homology"/>
<feature type="domain" description="Thioredoxin" evidence="3">
    <location>
        <begin position="40"/>
        <end position="204"/>
    </location>
</feature>
<keyword evidence="2" id="KW-0186">Copper</keyword>
<dbReference type="EMBL" id="LAZR01001606">
    <property type="protein sequence ID" value="KKN42086.1"/>
    <property type="molecule type" value="Genomic_DNA"/>
</dbReference>
<evidence type="ECO:0000256" key="2">
    <source>
        <dbReference type="ARBA" id="ARBA00023008"/>
    </source>
</evidence>
<dbReference type="FunFam" id="3.40.30.10:FF:000013">
    <property type="entry name" value="Blast:Protein SCO1 homolog, mitochondrial"/>
    <property type="match status" value="1"/>
</dbReference>
<gene>
    <name evidence="4" type="ORF">LCGC14_0716930</name>
</gene>
<protein>
    <recommendedName>
        <fullName evidence="3">Thioredoxin domain-containing protein</fullName>
    </recommendedName>
</protein>
<dbReference type="AlphaFoldDB" id="A0A0F9SZ55"/>
<dbReference type="Pfam" id="PF02630">
    <property type="entry name" value="SCO1-SenC"/>
    <property type="match status" value="1"/>
</dbReference>
<sequence>MSFGFSKKQASRPLAIFTIMLAAFLAGCSDNQISYNGKDLSGLMPELEFNLINSDGDQVTAEDYSGKVRMMFFGFTSCPDICPTAMQTLSRAKSGLPPELQDDVLMLFVSVDPERDTPERLDKYVSFFGENIVGLTGTEPQLRELAKRYRTTFGYGEPNEKGNYDVSHSSAVYIFDRQGQARLLIRPDQGAEKISQDLIALAQGNS</sequence>
<comment type="similarity">
    <text evidence="1">Belongs to the SCO1/2 family.</text>
</comment>
<dbReference type="SUPFAM" id="SSF52833">
    <property type="entry name" value="Thioredoxin-like"/>
    <property type="match status" value="1"/>
</dbReference>
<dbReference type="PROSITE" id="PS51352">
    <property type="entry name" value="THIOREDOXIN_2"/>
    <property type="match status" value="1"/>
</dbReference>